<dbReference type="InterPro" id="IPR010998">
    <property type="entry name" value="Integrase_recombinase_N"/>
</dbReference>
<dbReference type="Pfam" id="PF14659">
    <property type="entry name" value="Phage_int_SAM_3"/>
    <property type="match status" value="1"/>
</dbReference>
<feature type="domain" description="Tyr recombinase" evidence="5">
    <location>
        <begin position="194"/>
        <end position="366"/>
    </location>
</feature>
<dbReference type="InterPro" id="IPR004107">
    <property type="entry name" value="Integrase_SAM-like_N"/>
</dbReference>
<dbReference type="Gene3D" id="1.10.150.130">
    <property type="match status" value="1"/>
</dbReference>
<dbReference type="RefSeq" id="WP_110300239.1">
    <property type="nucleotide sequence ID" value="NZ_QJJM01000018.1"/>
</dbReference>
<dbReference type="GO" id="GO:0006310">
    <property type="term" value="P:DNA recombination"/>
    <property type="evidence" value="ECO:0007669"/>
    <property type="project" value="UniProtKB-KW"/>
</dbReference>
<dbReference type="GO" id="GO:0003677">
    <property type="term" value="F:DNA binding"/>
    <property type="evidence" value="ECO:0007669"/>
    <property type="project" value="UniProtKB-KW"/>
</dbReference>
<keyword evidence="7" id="KW-1185">Reference proteome</keyword>
<comment type="similarity">
    <text evidence="1">Belongs to the 'phage' integrase family.</text>
</comment>
<evidence type="ECO:0000256" key="4">
    <source>
        <dbReference type="ARBA" id="ARBA00023172"/>
    </source>
</evidence>
<accession>A0A2V3UPC6</accession>
<dbReference type="GO" id="GO:0015074">
    <property type="term" value="P:DNA integration"/>
    <property type="evidence" value="ECO:0007669"/>
    <property type="project" value="UniProtKB-KW"/>
</dbReference>
<keyword evidence="3" id="KW-0238">DNA-binding</keyword>
<dbReference type="Pfam" id="PF00589">
    <property type="entry name" value="Phage_integrase"/>
    <property type="match status" value="1"/>
</dbReference>
<dbReference type="CDD" id="cd00796">
    <property type="entry name" value="INT_Rci_Hp1_C"/>
    <property type="match status" value="1"/>
</dbReference>
<name>A0A2V3UPC6_9SPHN</name>
<keyword evidence="2" id="KW-0229">DNA integration</keyword>
<dbReference type="InterPro" id="IPR011010">
    <property type="entry name" value="DNA_brk_join_enz"/>
</dbReference>
<protein>
    <submittedName>
        <fullName evidence="6">Site-specific recombinase XerD</fullName>
    </submittedName>
</protein>
<dbReference type="AlphaFoldDB" id="A0A2V3UPC6"/>
<dbReference type="Gene3D" id="1.10.443.10">
    <property type="entry name" value="Intergrase catalytic core"/>
    <property type="match status" value="1"/>
</dbReference>
<dbReference type="OrthoDB" id="7615137at2"/>
<dbReference type="InterPro" id="IPR002104">
    <property type="entry name" value="Integrase_catalytic"/>
</dbReference>
<reference evidence="6 7" key="1">
    <citation type="submission" date="2018-05" db="EMBL/GenBank/DDBJ databases">
        <title>Genomic Encyclopedia of Type Strains, Phase IV (KMG-IV): sequencing the most valuable type-strain genomes for metagenomic binning, comparative biology and taxonomic classification.</title>
        <authorList>
            <person name="Goeker M."/>
        </authorList>
    </citation>
    <scope>NUCLEOTIDE SEQUENCE [LARGE SCALE GENOMIC DNA]</scope>
    <source>
        <strain evidence="6 7">DSM 3183</strain>
    </source>
</reference>
<dbReference type="PROSITE" id="PS51898">
    <property type="entry name" value="TYR_RECOMBINASE"/>
    <property type="match status" value="1"/>
</dbReference>
<organism evidence="6 7">
    <name type="scientific">Blastomonas natatoria</name>
    <dbReference type="NCBI Taxonomy" id="34015"/>
    <lineage>
        <taxon>Bacteria</taxon>
        <taxon>Pseudomonadati</taxon>
        <taxon>Pseudomonadota</taxon>
        <taxon>Alphaproteobacteria</taxon>
        <taxon>Sphingomonadales</taxon>
        <taxon>Sphingomonadaceae</taxon>
        <taxon>Blastomonas</taxon>
    </lineage>
</organism>
<dbReference type="Gene3D" id="3.30.160.390">
    <property type="entry name" value="Integrase, DNA-binding domain"/>
    <property type="match status" value="1"/>
</dbReference>
<comment type="caution">
    <text evidence="6">The sequence shown here is derived from an EMBL/GenBank/DDBJ whole genome shotgun (WGS) entry which is preliminary data.</text>
</comment>
<dbReference type="Pfam" id="PF13356">
    <property type="entry name" value="Arm-DNA-bind_3"/>
    <property type="match status" value="1"/>
</dbReference>
<dbReference type="Proteomes" id="UP000248014">
    <property type="component" value="Unassembled WGS sequence"/>
</dbReference>
<evidence type="ECO:0000256" key="3">
    <source>
        <dbReference type="ARBA" id="ARBA00023125"/>
    </source>
</evidence>
<dbReference type="SUPFAM" id="SSF56349">
    <property type="entry name" value="DNA breaking-rejoining enzymes"/>
    <property type="match status" value="1"/>
</dbReference>
<proteinExistence type="inferred from homology"/>
<evidence type="ECO:0000313" key="6">
    <source>
        <dbReference type="EMBL" id="PXW68334.1"/>
    </source>
</evidence>
<dbReference type="PANTHER" id="PTHR30629:SF2">
    <property type="entry name" value="PROPHAGE INTEGRASE INTS-RELATED"/>
    <property type="match status" value="1"/>
</dbReference>
<dbReference type="InterPro" id="IPR025166">
    <property type="entry name" value="Integrase_DNA_bind_dom"/>
</dbReference>
<dbReference type="EMBL" id="QJJM01000018">
    <property type="protein sequence ID" value="PXW68334.1"/>
    <property type="molecule type" value="Genomic_DNA"/>
</dbReference>
<evidence type="ECO:0000313" key="7">
    <source>
        <dbReference type="Proteomes" id="UP000248014"/>
    </source>
</evidence>
<keyword evidence="4" id="KW-0233">DNA recombination</keyword>
<dbReference type="InterPro" id="IPR038488">
    <property type="entry name" value="Integrase_DNA-bd_sf"/>
</dbReference>
<gene>
    <name evidence="6" type="ORF">C7451_11857</name>
</gene>
<dbReference type="InterPro" id="IPR013762">
    <property type="entry name" value="Integrase-like_cat_sf"/>
</dbReference>
<evidence type="ECO:0000256" key="1">
    <source>
        <dbReference type="ARBA" id="ARBA00008857"/>
    </source>
</evidence>
<evidence type="ECO:0000259" key="5">
    <source>
        <dbReference type="PROSITE" id="PS51898"/>
    </source>
</evidence>
<dbReference type="PANTHER" id="PTHR30629">
    <property type="entry name" value="PROPHAGE INTEGRASE"/>
    <property type="match status" value="1"/>
</dbReference>
<dbReference type="InterPro" id="IPR050808">
    <property type="entry name" value="Phage_Integrase"/>
</dbReference>
<sequence length="380" mass="42264">MRLDGYMARMRPPAADTILWDSLVPGFGLRCFASGAKSWVIRYRDRSARRLKTIGHPPALDVHRARRSAQALIAVAELAGLPLPEDTQTQEQVLFGAVAEELMGALARSWKPSTLKRNQDALHRELIPAFGEMPIATILKPDVVRWRDSMASRPHAFNRALPVLSMLMQEAERFGYRKPSSNPCRLMPRYPTTKKERFLSHREYRSLAAVLKDAEGEMAQAVAIIRLLIYTGARSGEITGLRWEWIKPPRIFLPDSKTGAKVILLNAPARAVLERVGQGTHEREGLVFPNSAGTAPMNIQPHWIALRARAGLRDMRLHDLRHSFASVAIREGISLVQIGRLLGHALPETTERYAHLADDDVAQAAERVSSAIAAGLGLQL</sequence>
<evidence type="ECO:0000256" key="2">
    <source>
        <dbReference type="ARBA" id="ARBA00022908"/>
    </source>
</evidence>